<evidence type="ECO:0000313" key="1">
    <source>
        <dbReference type="EMBL" id="MBJ3776067.1"/>
    </source>
</evidence>
<reference evidence="1" key="1">
    <citation type="submission" date="2020-12" db="EMBL/GenBank/DDBJ databases">
        <title>Bacterial taxonomy.</title>
        <authorList>
            <person name="Pan X."/>
        </authorList>
    </citation>
    <scope>NUCLEOTIDE SEQUENCE</scope>
    <source>
        <strain evidence="1">B2012</strain>
    </source>
</reference>
<evidence type="ECO:0000313" key="2">
    <source>
        <dbReference type="Proteomes" id="UP000609531"/>
    </source>
</evidence>
<gene>
    <name evidence="1" type="ORF">JCR33_10240</name>
</gene>
<protein>
    <submittedName>
        <fullName evidence="1">Uncharacterized protein</fullName>
    </submittedName>
</protein>
<sequence length="167" mass="17105">MADPLEAAISDRIAALSLADEALAADAAGTIGTAEIVRRATSREAFEGIATVPIGALALYRRLRAASALAASPVAYAAATSTDQRRMVGEVEVRTASEEGVTWLILTLAAGAVPTMMELLAADGRTARLVLDEPVDGVIQMGLAAADPISAPAVALLQHPSTAIFLI</sequence>
<organism evidence="1 2">
    <name type="scientific">Acuticoccus mangrovi</name>
    <dbReference type="NCBI Taxonomy" id="2796142"/>
    <lineage>
        <taxon>Bacteria</taxon>
        <taxon>Pseudomonadati</taxon>
        <taxon>Pseudomonadota</taxon>
        <taxon>Alphaproteobacteria</taxon>
        <taxon>Hyphomicrobiales</taxon>
        <taxon>Amorphaceae</taxon>
        <taxon>Acuticoccus</taxon>
    </lineage>
</organism>
<dbReference type="Proteomes" id="UP000609531">
    <property type="component" value="Unassembled WGS sequence"/>
</dbReference>
<dbReference type="EMBL" id="JAEKJA010000007">
    <property type="protein sequence ID" value="MBJ3776067.1"/>
    <property type="molecule type" value="Genomic_DNA"/>
</dbReference>
<comment type="caution">
    <text evidence="1">The sequence shown here is derived from an EMBL/GenBank/DDBJ whole genome shotgun (WGS) entry which is preliminary data.</text>
</comment>
<dbReference type="RefSeq" id="WP_198881951.1">
    <property type="nucleotide sequence ID" value="NZ_JAEKJA010000007.1"/>
</dbReference>
<name>A0A934MD82_9HYPH</name>
<dbReference type="AlphaFoldDB" id="A0A934MD82"/>
<proteinExistence type="predicted"/>
<accession>A0A934MD82</accession>
<keyword evidence="2" id="KW-1185">Reference proteome</keyword>